<evidence type="ECO:0000313" key="5">
    <source>
        <dbReference type="Proteomes" id="UP001229244"/>
    </source>
</evidence>
<evidence type="ECO:0000313" key="4">
    <source>
        <dbReference type="EMBL" id="MDQ0317198.1"/>
    </source>
</evidence>
<dbReference type="InterPro" id="IPR004441">
    <property type="entry name" value="rRNA_MeTrfase_TrmH"/>
</dbReference>
<proteinExistence type="predicted"/>
<accession>A0AAE3VS64</accession>
<dbReference type="PANTHER" id="PTHR46429:SF1">
    <property type="entry name" value="23S RRNA (GUANOSINE-2'-O-)-METHYLTRANSFERASE RLMB"/>
    <property type="match status" value="1"/>
</dbReference>
<evidence type="ECO:0000256" key="1">
    <source>
        <dbReference type="ARBA" id="ARBA00022603"/>
    </source>
</evidence>
<dbReference type="InterPro" id="IPR013123">
    <property type="entry name" value="SpoU_subst-bd"/>
</dbReference>
<dbReference type="InterPro" id="IPR029028">
    <property type="entry name" value="Alpha/beta_knot_MTases"/>
</dbReference>
<dbReference type="InterPro" id="IPR001537">
    <property type="entry name" value="SpoU_MeTrfase"/>
</dbReference>
<dbReference type="GO" id="GO:0005829">
    <property type="term" value="C:cytosol"/>
    <property type="evidence" value="ECO:0007669"/>
    <property type="project" value="TreeGrafter"/>
</dbReference>
<dbReference type="EC" id="2.1.1.185" evidence="4"/>
<dbReference type="GO" id="GO:0008173">
    <property type="term" value="F:RNA methyltransferase activity"/>
    <property type="evidence" value="ECO:0007669"/>
    <property type="project" value="InterPro"/>
</dbReference>
<dbReference type="Pfam" id="PF08032">
    <property type="entry name" value="SpoU_sub_bind"/>
    <property type="match status" value="1"/>
</dbReference>
<gene>
    <name evidence="4" type="ORF">J2S73_003675</name>
</gene>
<keyword evidence="2 4" id="KW-0808">Transferase</keyword>
<name>A0AAE3VS64_9HYPH</name>
<dbReference type="Proteomes" id="UP001229244">
    <property type="component" value="Unassembled WGS sequence"/>
</dbReference>
<dbReference type="Gene3D" id="3.30.1330.30">
    <property type="match status" value="1"/>
</dbReference>
<dbReference type="AlphaFoldDB" id="A0AAE3VS64"/>
<keyword evidence="5" id="KW-1185">Reference proteome</keyword>
<dbReference type="SUPFAM" id="SSF75217">
    <property type="entry name" value="alpha/beta knot"/>
    <property type="match status" value="1"/>
</dbReference>
<dbReference type="Pfam" id="PF00588">
    <property type="entry name" value="SpoU_methylase"/>
    <property type="match status" value="1"/>
</dbReference>
<dbReference type="GO" id="GO:0006396">
    <property type="term" value="P:RNA processing"/>
    <property type="evidence" value="ECO:0007669"/>
    <property type="project" value="InterPro"/>
</dbReference>
<keyword evidence="1 4" id="KW-0489">Methyltransferase</keyword>
<dbReference type="EMBL" id="JAUSUL010000004">
    <property type="protein sequence ID" value="MDQ0317198.1"/>
    <property type="molecule type" value="Genomic_DNA"/>
</dbReference>
<protein>
    <submittedName>
        <fullName evidence="4">23S rRNA (Guanosine2251-2'-O)-methyltransferase</fullName>
        <ecNumber evidence="4">2.1.1.185</ecNumber>
    </submittedName>
</protein>
<dbReference type="InterPro" id="IPR029026">
    <property type="entry name" value="tRNA_m1G_MTases_N"/>
</dbReference>
<reference evidence="4" key="1">
    <citation type="submission" date="2023-07" db="EMBL/GenBank/DDBJ databases">
        <title>Genomic Encyclopedia of Type Strains, Phase IV (KMG-IV): sequencing the most valuable type-strain genomes for metagenomic binning, comparative biology and taxonomic classification.</title>
        <authorList>
            <person name="Goeker M."/>
        </authorList>
    </citation>
    <scope>NUCLEOTIDE SEQUENCE</scope>
    <source>
        <strain evidence="4">DSM 21202</strain>
    </source>
</reference>
<dbReference type="InterPro" id="IPR029064">
    <property type="entry name" value="Ribosomal_eL30-like_sf"/>
</dbReference>
<organism evidence="4 5">
    <name type="scientific">Amorphus orientalis</name>
    <dbReference type="NCBI Taxonomy" id="649198"/>
    <lineage>
        <taxon>Bacteria</taxon>
        <taxon>Pseudomonadati</taxon>
        <taxon>Pseudomonadota</taxon>
        <taxon>Alphaproteobacteria</taxon>
        <taxon>Hyphomicrobiales</taxon>
        <taxon>Amorphaceae</taxon>
        <taxon>Amorphus</taxon>
    </lineage>
</organism>
<dbReference type="GO" id="GO:0003723">
    <property type="term" value="F:RNA binding"/>
    <property type="evidence" value="ECO:0007669"/>
    <property type="project" value="InterPro"/>
</dbReference>
<dbReference type="RefSeq" id="WP_306887097.1">
    <property type="nucleotide sequence ID" value="NZ_JAUSUL010000004.1"/>
</dbReference>
<sequence length="255" mass="26838">MAKPPHPKARSSRPSPEDMGPVWLYGFHTVAAALANPDRERHRLVVTRNALARLEEEVGRTIDEAEVLDPRAISKLVGADAVHQGVALRAMPLPPGDLQDLGDARLVVLLDQITDPHNVGAILRSATALGAEAVITTTRHSPTESGVMAKAASGALDLIRVLTVVNLARALDTLGEHGFARIALDSDGAEPLESAPACDRLALVLGAEGKGVRPGVKAACDHVARLDMPGPIKSLNVSNACVLALYAGRRLLSDE</sequence>
<feature type="domain" description="RNA 2-O ribose methyltransferase substrate binding" evidence="3">
    <location>
        <begin position="23"/>
        <end position="96"/>
    </location>
</feature>
<comment type="caution">
    <text evidence="4">The sequence shown here is derived from an EMBL/GenBank/DDBJ whole genome shotgun (WGS) entry which is preliminary data.</text>
</comment>
<evidence type="ECO:0000259" key="3">
    <source>
        <dbReference type="SMART" id="SM00967"/>
    </source>
</evidence>
<evidence type="ECO:0000256" key="2">
    <source>
        <dbReference type="ARBA" id="ARBA00022679"/>
    </source>
</evidence>
<dbReference type="Gene3D" id="3.40.1280.10">
    <property type="match status" value="1"/>
</dbReference>
<dbReference type="CDD" id="cd18103">
    <property type="entry name" value="SpoU-like_RlmB"/>
    <property type="match status" value="1"/>
</dbReference>
<dbReference type="PANTHER" id="PTHR46429">
    <property type="entry name" value="23S RRNA (GUANOSINE-2'-O-)-METHYLTRANSFERASE RLMB"/>
    <property type="match status" value="1"/>
</dbReference>
<dbReference type="GO" id="GO:0032259">
    <property type="term" value="P:methylation"/>
    <property type="evidence" value="ECO:0007669"/>
    <property type="project" value="UniProtKB-KW"/>
</dbReference>
<dbReference type="SMART" id="SM00967">
    <property type="entry name" value="SpoU_sub_bind"/>
    <property type="match status" value="1"/>
</dbReference>
<dbReference type="SUPFAM" id="SSF55315">
    <property type="entry name" value="L30e-like"/>
    <property type="match status" value="1"/>
</dbReference>